<dbReference type="EMBL" id="CGIH01000026">
    <property type="protein sequence ID" value="CFX55227.1"/>
    <property type="molecule type" value="Genomic_DNA"/>
</dbReference>
<feature type="binding site" evidence="8">
    <location>
        <begin position="329"/>
        <end position="336"/>
    </location>
    <ligand>
        <name>ATP</name>
        <dbReference type="ChEBI" id="CHEBI:30616"/>
    </ligand>
</feature>
<dbReference type="SMART" id="SM00463">
    <property type="entry name" value="SMR"/>
    <property type="match status" value="1"/>
</dbReference>
<comment type="subunit">
    <text evidence="8">Homodimer. Binds to stalled ribosomes, contacting rRNA.</text>
</comment>
<dbReference type="InterPro" id="IPR005747">
    <property type="entry name" value="MutS2"/>
</dbReference>
<evidence type="ECO:0000256" key="7">
    <source>
        <dbReference type="ARBA" id="ARBA00023125"/>
    </source>
</evidence>
<dbReference type="PANTHER" id="PTHR48466">
    <property type="entry name" value="OS10G0509000 PROTEIN-RELATED"/>
    <property type="match status" value="1"/>
</dbReference>
<evidence type="ECO:0000256" key="4">
    <source>
        <dbReference type="ARBA" id="ARBA00022801"/>
    </source>
</evidence>
<protein>
    <recommendedName>
        <fullName evidence="8">Endonuclease MutS2</fullName>
        <ecNumber evidence="8">3.1.-.-</ecNumber>
    </recommendedName>
    <alternativeName>
        <fullName evidence="8">Ribosome-associated protein quality control-upstream factor</fullName>
        <shortName evidence="8">RQC-upstream factor</shortName>
        <shortName evidence="8">RqcU</shortName>
        <ecNumber evidence="8">3.6.4.-</ecNumber>
    </alternativeName>
</protein>
<dbReference type="FunFam" id="3.40.50.300:FF:000830">
    <property type="entry name" value="Endonuclease MutS2"/>
    <property type="match status" value="1"/>
</dbReference>
<dbReference type="Pfam" id="PF20297">
    <property type="entry name" value="MSSS"/>
    <property type="match status" value="1"/>
</dbReference>
<keyword evidence="7 8" id="KW-0238">DNA-binding</keyword>
<evidence type="ECO:0000256" key="5">
    <source>
        <dbReference type="ARBA" id="ARBA00022840"/>
    </source>
</evidence>
<evidence type="ECO:0000256" key="2">
    <source>
        <dbReference type="ARBA" id="ARBA00022730"/>
    </source>
</evidence>
<dbReference type="GO" id="GO:0005524">
    <property type="term" value="F:ATP binding"/>
    <property type="evidence" value="ECO:0007669"/>
    <property type="project" value="UniProtKB-UniRule"/>
</dbReference>
<dbReference type="AlphaFoldDB" id="A0A0E4C8N3"/>
<evidence type="ECO:0000256" key="1">
    <source>
        <dbReference type="ARBA" id="ARBA00022722"/>
    </source>
</evidence>
<dbReference type="InterPro" id="IPR002625">
    <property type="entry name" value="Smr_dom"/>
</dbReference>
<feature type="coiled-coil region" evidence="9">
    <location>
        <begin position="527"/>
        <end position="598"/>
    </location>
</feature>
<proteinExistence type="inferred from homology"/>
<keyword evidence="5 8" id="KW-0067">ATP-binding</keyword>
<organism evidence="11 12">
    <name type="scientific">Syntrophomonas zehnderi OL-4</name>
    <dbReference type="NCBI Taxonomy" id="690567"/>
    <lineage>
        <taxon>Bacteria</taxon>
        <taxon>Bacillati</taxon>
        <taxon>Bacillota</taxon>
        <taxon>Clostridia</taxon>
        <taxon>Eubacteriales</taxon>
        <taxon>Syntrophomonadaceae</taxon>
        <taxon>Syntrophomonas</taxon>
    </lineage>
</organism>
<evidence type="ECO:0000259" key="10">
    <source>
        <dbReference type="PROSITE" id="PS50828"/>
    </source>
</evidence>
<dbReference type="GO" id="GO:0043023">
    <property type="term" value="F:ribosomal large subunit binding"/>
    <property type="evidence" value="ECO:0007669"/>
    <property type="project" value="UniProtKB-UniRule"/>
</dbReference>
<dbReference type="NCBIfam" id="TIGR01069">
    <property type="entry name" value="mutS2"/>
    <property type="match status" value="1"/>
</dbReference>
<comment type="function">
    <text evidence="8">Acts as a ribosome collision sensor, splitting the ribosome into its 2 subunits. Detects stalled/collided 70S ribosomes which it binds and splits by an ATP-hydrolysis driven conformational change. Acts upstream of the ribosome quality control system (RQC), a ribosome-associated complex that mediates the extraction of incompletely synthesized nascent chains from stalled ribosomes and their subsequent degradation. Probably generates substrates for RQC.</text>
</comment>
<dbReference type="GO" id="GO:0019843">
    <property type="term" value="F:rRNA binding"/>
    <property type="evidence" value="ECO:0007669"/>
    <property type="project" value="UniProtKB-UniRule"/>
</dbReference>
<sequence length="777" mass="87816">MNKETLNKLEFDKIQSMLADLAYSEGGRQKIMAMLPSADLELVQMRLDETEEAMELLRFGEPSFLSSLSPADRHLKKARVAGILNPHELLDIYHLLRASRLAIKYTDEDSVRILKNISSGIMENKELEKKLNDMINEDGVVRDDASLALKSIRKQIETSRQRIKDYLQNFIRSGNNQTLLQDALVTERAGRYVVPVKQEYRHEVKGIVHDESASGATVFIEPLPVVEHNNKIKSLQIEEQREVERILRELSAAVAVFADELLVNLELLEELDLIFARGNLAYNMSAFRPQVNNRGIIDLQKARHPLLGKQAIPVNITLGKYFDILVITGPNTGGKTVVLKTTGLLSAMAMCGLFIPARENSEISVFKNIHVDIGDEQSIEQSLSTFSSHMHNIISILKQVGDGSLVLLDELGAGTDPHEGAALASAILERMKILNARVIVTTHQSELKTFAYQNERVENACVEFDPVTLMPTYELTIGTPGQSNAFAIASRLGLDAELVQRARHLVPQREREISAMIRQLKESQYHFEANNRELEQAQRDLSEQRAALELEREKLYAEKNEIIRKARQEADTYVRVIKREANEAVDELKEMLKDKEQPPKWHEIEQKRKKIRELVVELPSQETVPDGQTIKAGDYVKVKNINQLGYVLENPDDQDEVVVQLGSIRLTVKRDQLALAKAKEEKPTRQRNQTFADKANTISPELDLRGKYAEDALKDLEKYLDDAVLVGIERVRIIHGKGTGALRHAVQTHLKNHPYVKEYRDGAREEGGFGVTVITLR</sequence>
<name>A0A0E4C8N3_9FIRM</name>
<feature type="domain" description="Smr" evidence="10">
    <location>
        <begin position="702"/>
        <end position="777"/>
    </location>
</feature>
<comment type="similarity">
    <text evidence="8">Belongs to the DNA mismatch repair MutS family. MutS2 subfamily.</text>
</comment>
<keyword evidence="12" id="KW-1185">Reference proteome</keyword>
<reference evidence="11 12" key="1">
    <citation type="submission" date="2015-03" db="EMBL/GenBank/DDBJ databases">
        <authorList>
            <person name="Murphy D."/>
        </authorList>
    </citation>
    <scope>NUCLEOTIDE SEQUENCE [LARGE SCALE GENOMIC DNA]</scope>
    <source>
        <strain evidence="11 12">OL-4</strain>
    </source>
</reference>
<dbReference type="GO" id="GO:0004519">
    <property type="term" value="F:endonuclease activity"/>
    <property type="evidence" value="ECO:0007669"/>
    <property type="project" value="UniProtKB-UniRule"/>
</dbReference>
<keyword evidence="9" id="KW-0175">Coiled coil</keyword>
<evidence type="ECO:0000256" key="3">
    <source>
        <dbReference type="ARBA" id="ARBA00022741"/>
    </source>
</evidence>
<dbReference type="Pfam" id="PF00488">
    <property type="entry name" value="MutS_V"/>
    <property type="match status" value="1"/>
</dbReference>
<dbReference type="SUPFAM" id="SSF160443">
    <property type="entry name" value="SMR domain-like"/>
    <property type="match status" value="1"/>
</dbReference>
<evidence type="ECO:0000256" key="6">
    <source>
        <dbReference type="ARBA" id="ARBA00022884"/>
    </source>
</evidence>
<dbReference type="InterPro" id="IPR036187">
    <property type="entry name" value="DNA_mismatch_repair_MutS_sf"/>
</dbReference>
<keyword evidence="6 8" id="KW-0694">RNA-binding</keyword>
<dbReference type="GO" id="GO:0045910">
    <property type="term" value="P:negative regulation of DNA recombination"/>
    <property type="evidence" value="ECO:0007669"/>
    <property type="project" value="InterPro"/>
</dbReference>
<dbReference type="InterPro" id="IPR007696">
    <property type="entry name" value="DNA_mismatch_repair_MutS_core"/>
</dbReference>
<evidence type="ECO:0000313" key="12">
    <source>
        <dbReference type="Proteomes" id="UP000045545"/>
    </source>
</evidence>
<dbReference type="InterPro" id="IPR036063">
    <property type="entry name" value="Smr_dom_sf"/>
</dbReference>
<dbReference type="EC" id="3.6.4.-" evidence="8"/>
<dbReference type="GO" id="GO:0006298">
    <property type="term" value="P:mismatch repair"/>
    <property type="evidence" value="ECO:0007669"/>
    <property type="project" value="InterPro"/>
</dbReference>
<accession>A0A0E4C8N3</accession>
<dbReference type="Gene3D" id="3.40.50.300">
    <property type="entry name" value="P-loop containing nucleotide triphosphate hydrolases"/>
    <property type="match status" value="1"/>
</dbReference>
<keyword evidence="2 8" id="KW-0699">rRNA-binding</keyword>
<dbReference type="PANTHER" id="PTHR48466:SF2">
    <property type="entry name" value="OS10G0509000 PROTEIN"/>
    <property type="match status" value="1"/>
</dbReference>
<dbReference type="InterPro" id="IPR000432">
    <property type="entry name" value="DNA_mismatch_repair_MutS_C"/>
</dbReference>
<evidence type="ECO:0000313" key="11">
    <source>
        <dbReference type="EMBL" id="CFX55227.1"/>
    </source>
</evidence>
<evidence type="ECO:0000256" key="8">
    <source>
        <dbReference type="HAMAP-Rule" id="MF_00092"/>
    </source>
</evidence>
<dbReference type="InterPro" id="IPR027417">
    <property type="entry name" value="P-loop_NTPase"/>
</dbReference>
<dbReference type="SMART" id="SM00534">
    <property type="entry name" value="MUTSac"/>
    <property type="match status" value="1"/>
</dbReference>
<dbReference type="PROSITE" id="PS50828">
    <property type="entry name" value="SMR"/>
    <property type="match status" value="1"/>
</dbReference>
<dbReference type="EC" id="3.1.-.-" evidence="8"/>
<dbReference type="Gene3D" id="3.30.1370.110">
    <property type="match status" value="1"/>
</dbReference>
<keyword evidence="3 8" id="KW-0547">Nucleotide-binding</keyword>
<dbReference type="GO" id="GO:0140664">
    <property type="term" value="F:ATP-dependent DNA damage sensor activity"/>
    <property type="evidence" value="ECO:0007669"/>
    <property type="project" value="InterPro"/>
</dbReference>
<dbReference type="SMART" id="SM00533">
    <property type="entry name" value="MUTSd"/>
    <property type="match status" value="1"/>
</dbReference>
<gene>
    <name evidence="8" type="primary">mutS2</name>
    <name evidence="8" type="synonym">rqcU</name>
    <name evidence="11" type="ORF">1430</name>
</gene>
<dbReference type="OrthoDB" id="9808166at2"/>
<dbReference type="Pfam" id="PF01713">
    <property type="entry name" value="Smr"/>
    <property type="match status" value="1"/>
</dbReference>
<dbReference type="Proteomes" id="UP000045545">
    <property type="component" value="Unassembled WGS sequence"/>
</dbReference>
<dbReference type="InterPro" id="IPR045076">
    <property type="entry name" value="MutS"/>
</dbReference>
<comment type="function">
    <text evidence="8">Endonuclease that is involved in the suppression of homologous recombination and thus may have a key role in the control of bacterial genetic diversity.</text>
</comment>
<dbReference type="InterPro" id="IPR046893">
    <property type="entry name" value="MSSS"/>
</dbReference>
<dbReference type="CDD" id="cd03280">
    <property type="entry name" value="ABC_MutS2"/>
    <property type="match status" value="1"/>
</dbReference>
<evidence type="ECO:0000256" key="9">
    <source>
        <dbReference type="SAM" id="Coils"/>
    </source>
</evidence>
<feature type="coiled-coil region" evidence="9">
    <location>
        <begin position="117"/>
        <end position="169"/>
    </location>
</feature>
<dbReference type="SUPFAM" id="SSF52540">
    <property type="entry name" value="P-loop containing nucleoside triphosphate hydrolases"/>
    <property type="match status" value="1"/>
</dbReference>
<dbReference type="HAMAP" id="MF_00092">
    <property type="entry name" value="MutS2"/>
    <property type="match status" value="1"/>
</dbReference>
<dbReference type="GO" id="GO:0072344">
    <property type="term" value="P:rescue of stalled ribosome"/>
    <property type="evidence" value="ECO:0007669"/>
    <property type="project" value="UniProtKB-UniRule"/>
</dbReference>
<dbReference type="RefSeq" id="WP_046497041.1">
    <property type="nucleotide sequence ID" value="NZ_CGIH01000026.1"/>
</dbReference>
<dbReference type="SUPFAM" id="SSF48334">
    <property type="entry name" value="DNA repair protein MutS, domain III"/>
    <property type="match status" value="1"/>
</dbReference>
<dbReference type="STRING" id="690567.1430"/>
<keyword evidence="8 11" id="KW-0255">Endonuclease</keyword>
<dbReference type="PROSITE" id="PS00486">
    <property type="entry name" value="DNA_MISMATCH_REPAIR_2"/>
    <property type="match status" value="1"/>
</dbReference>
<keyword evidence="1 8" id="KW-0540">Nuclease</keyword>
<keyword evidence="4 8" id="KW-0378">Hydrolase</keyword>
<dbReference type="PIRSF" id="PIRSF005814">
    <property type="entry name" value="MutS_YshD"/>
    <property type="match status" value="1"/>
</dbReference>
<dbReference type="GO" id="GO:0016887">
    <property type="term" value="F:ATP hydrolysis activity"/>
    <property type="evidence" value="ECO:0007669"/>
    <property type="project" value="InterPro"/>
</dbReference>
<dbReference type="GO" id="GO:0030983">
    <property type="term" value="F:mismatched DNA binding"/>
    <property type="evidence" value="ECO:0007669"/>
    <property type="project" value="InterPro"/>
</dbReference>